<reference evidence="1 4" key="2">
    <citation type="submission" date="2020-08" db="EMBL/GenBank/DDBJ databases">
        <title>Genomic Encyclopedia of Type Strains, Phase IV (KMG-IV): sequencing the most valuable type-strain genomes for metagenomic binning, comparative biology and taxonomic classification.</title>
        <authorList>
            <person name="Goeker M."/>
        </authorList>
    </citation>
    <scope>NUCLEOTIDE SEQUENCE [LARGE SCALE GENOMIC DNA]</scope>
    <source>
        <strain evidence="1 4">DSM 105434</strain>
    </source>
</reference>
<accession>A0AAJ5F7L0</accession>
<dbReference type="Proteomes" id="UP000308000">
    <property type="component" value="Unassembled WGS sequence"/>
</dbReference>
<comment type="caution">
    <text evidence="2">The sequence shown here is derived from an EMBL/GenBank/DDBJ whole genome shotgun (WGS) entry which is preliminary data.</text>
</comment>
<evidence type="ECO:0000313" key="3">
    <source>
        <dbReference type="Proteomes" id="UP000308000"/>
    </source>
</evidence>
<dbReference type="EMBL" id="VBRC01000001">
    <property type="protein sequence ID" value="TLK31936.1"/>
    <property type="molecule type" value="Genomic_DNA"/>
</dbReference>
<keyword evidence="4" id="KW-1185">Reference proteome</keyword>
<protein>
    <submittedName>
        <fullName evidence="1">Tetratricopeptide (TPR) repeat protein</fullName>
    </submittedName>
</protein>
<dbReference type="AlphaFoldDB" id="A0AAJ5F7L0"/>
<dbReference type="InterPro" id="IPR036388">
    <property type="entry name" value="WH-like_DNA-bd_sf"/>
</dbReference>
<proteinExistence type="predicted"/>
<sequence>MKMPEMVRHIQGLLTVEAWEAARLHLLAGARGARSRQDGTLLGNVAREVPRSLWREPGWRRSLAWAAYRAGDVPLMRELLTEGADGVEAFGAFLACAGGRWTEALALAGVGLAGPDPAVAARFRAQALLRSGSEGWREAYTSALHVARGRDRALVRLDYAVALAWAEDDVAARPEFAQAAVELVGDMWGLAFAWSSLGITCLRLGDLVGAERALKQAQKAAGKEATGQHLMTVHLGLGGIYRAHGEFPRARWAFREAGRLAVGTEDRVVALLGEARTLALWGRPDEALTVLYDAAGQAGILDPEAGNHRVFVEIAAVRLLLNDEEGAQAALARAGQVVRDDLRLAGVLRAELRRRQGHPEEAAALLGTLRMRPAWAAEMALLFPPLFALLDVTTRLPPWVAEVNADGPVTVRMHGEPLPLRAARPEAALLVMLVMHGGSLGRERLQEELDLPGRDENARRKELSRAVVALRAALGWPEAVTTGGSMVVLSDEVQWRLHLPPPERADLFCEGRLDPWVNAWRIDNAPLIKLE</sequence>
<dbReference type="InterPro" id="IPR011990">
    <property type="entry name" value="TPR-like_helical_dom_sf"/>
</dbReference>
<evidence type="ECO:0000313" key="2">
    <source>
        <dbReference type="EMBL" id="TLK31936.1"/>
    </source>
</evidence>
<dbReference type="RefSeq" id="WP_129117270.1">
    <property type="nucleotide sequence ID" value="NZ_BSUI01000012.1"/>
</dbReference>
<dbReference type="SUPFAM" id="SSF48452">
    <property type="entry name" value="TPR-like"/>
    <property type="match status" value="1"/>
</dbReference>
<evidence type="ECO:0000313" key="4">
    <source>
        <dbReference type="Proteomes" id="UP000536909"/>
    </source>
</evidence>
<evidence type="ECO:0000313" key="1">
    <source>
        <dbReference type="EMBL" id="MBB5293197.1"/>
    </source>
</evidence>
<dbReference type="Gene3D" id="1.10.10.10">
    <property type="entry name" value="Winged helix-like DNA-binding domain superfamily/Winged helix DNA-binding domain"/>
    <property type="match status" value="1"/>
</dbReference>
<dbReference type="Proteomes" id="UP000536909">
    <property type="component" value="Unassembled WGS sequence"/>
</dbReference>
<dbReference type="EMBL" id="JACHFV010000001">
    <property type="protein sequence ID" value="MBB5293197.1"/>
    <property type="molecule type" value="Genomic_DNA"/>
</dbReference>
<dbReference type="Gene3D" id="1.25.40.10">
    <property type="entry name" value="Tetratricopeptide repeat domain"/>
    <property type="match status" value="1"/>
</dbReference>
<reference evidence="2 3" key="1">
    <citation type="submission" date="2019-04" db="EMBL/GenBank/DDBJ databases">
        <title>Deinococcus metalilatus MA1002 mutant No.5.</title>
        <authorList>
            <person name="Park W."/>
            <person name="Park C."/>
        </authorList>
    </citation>
    <scope>NUCLEOTIDE SEQUENCE [LARGE SCALE GENOMIC DNA]</scope>
    <source>
        <strain evidence="2 3">MA1002-m5</strain>
    </source>
</reference>
<organism evidence="2 3">
    <name type="scientific">Deinococcus metallilatus</name>
    <dbReference type="NCBI Taxonomy" id="1211322"/>
    <lineage>
        <taxon>Bacteria</taxon>
        <taxon>Thermotogati</taxon>
        <taxon>Deinococcota</taxon>
        <taxon>Deinococci</taxon>
        <taxon>Deinococcales</taxon>
        <taxon>Deinococcaceae</taxon>
        <taxon>Deinococcus</taxon>
    </lineage>
</organism>
<name>A0AAJ5F7L0_9DEIO</name>
<gene>
    <name evidence="2" type="ORF">FCS05_00245</name>
    <name evidence="1" type="ORF">HNQ10_000010</name>
</gene>